<reference evidence="2" key="1">
    <citation type="journal article" date="2011" name="Proc. Natl. Acad. Sci. U.S.A.">
        <title>Obligate biotrophy features unraveled by the genomic analysis of rust fungi.</title>
        <authorList>
            <person name="Duplessis S."/>
            <person name="Cuomo C.A."/>
            <person name="Lin Y.-C."/>
            <person name="Aerts A."/>
            <person name="Tisserant E."/>
            <person name="Veneault-Fourrey C."/>
            <person name="Joly D.L."/>
            <person name="Hacquard S."/>
            <person name="Amselem J."/>
            <person name="Cantarel B.L."/>
            <person name="Chiu R."/>
            <person name="Coutinho P.M."/>
            <person name="Feau N."/>
            <person name="Field M."/>
            <person name="Frey P."/>
            <person name="Gelhaye E."/>
            <person name="Goldberg J."/>
            <person name="Grabherr M.G."/>
            <person name="Kodira C.D."/>
            <person name="Kohler A."/>
            <person name="Kuees U."/>
            <person name="Lindquist E.A."/>
            <person name="Lucas S.M."/>
            <person name="Mago R."/>
            <person name="Mauceli E."/>
            <person name="Morin E."/>
            <person name="Murat C."/>
            <person name="Pangilinan J.L."/>
            <person name="Park R."/>
            <person name="Pearson M."/>
            <person name="Quesneville H."/>
            <person name="Rouhier N."/>
            <person name="Sakthikumar S."/>
            <person name="Salamov A.A."/>
            <person name="Schmutz J."/>
            <person name="Selles B."/>
            <person name="Shapiro H."/>
            <person name="Tanguay P."/>
            <person name="Tuskan G.A."/>
            <person name="Henrissat B."/>
            <person name="Van de Peer Y."/>
            <person name="Rouze P."/>
            <person name="Ellis J.G."/>
            <person name="Dodds P.N."/>
            <person name="Schein J.E."/>
            <person name="Zhong S."/>
            <person name="Hamelin R.C."/>
            <person name="Grigoriev I.V."/>
            <person name="Szabo L.J."/>
            <person name="Martin F."/>
        </authorList>
    </citation>
    <scope>NUCLEOTIDE SEQUENCE [LARGE SCALE GENOMIC DNA]</scope>
    <source>
        <strain evidence="2">98AG31 / pathotype 3-4-7</strain>
    </source>
</reference>
<dbReference type="EMBL" id="GL883092">
    <property type="protein sequence ID" value="EGG11450.1"/>
    <property type="molecule type" value="Genomic_DNA"/>
</dbReference>
<proteinExistence type="predicted"/>
<dbReference type="KEGG" id="mlr:MELLADRAFT_102420"/>
<evidence type="ECO:0000313" key="2">
    <source>
        <dbReference type="Proteomes" id="UP000001072"/>
    </source>
</evidence>
<gene>
    <name evidence="1" type="ORF">MELLADRAFT_102420</name>
</gene>
<dbReference type="InParanoid" id="F4R887"/>
<keyword evidence="2" id="KW-1185">Reference proteome</keyword>
<dbReference type="VEuPathDB" id="FungiDB:MELLADRAFT_102420"/>
<dbReference type="AlphaFoldDB" id="F4R887"/>
<sequence>MLSKHVVRRRLIVQPVLAIEPQTNARTSLLRSLFSNSCEVPPWDTCDNGLHLPHPFHPLFTNHLNMILFDKLHRLGIDVDFVEFLIILNQHFAQLAIKMHLCKKYAFRIKHSGTAQAVCSIYRLEPASANVDTQTFCPGVLATISSTRKANCHVTHRLNKFRVLVKYRCLSPSLFTGQFTLIVCYCSQSIP</sequence>
<dbReference type="GeneID" id="18921671"/>
<dbReference type="Proteomes" id="UP000001072">
    <property type="component" value="Unassembled WGS sequence"/>
</dbReference>
<accession>F4R887</accession>
<dbReference type="HOGENOM" id="CLU_1421691_0_0_1"/>
<name>F4R887_MELLP</name>
<evidence type="ECO:0000313" key="1">
    <source>
        <dbReference type="EMBL" id="EGG11450.1"/>
    </source>
</evidence>
<protein>
    <submittedName>
        <fullName evidence="1">Uncharacterized protein</fullName>
    </submittedName>
</protein>
<dbReference type="RefSeq" id="XP_007405085.1">
    <property type="nucleotide sequence ID" value="XM_007405023.1"/>
</dbReference>
<organism evidence="2">
    <name type="scientific">Melampsora larici-populina (strain 98AG31 / pathotype 3-4-7)</name>
    <name type="common">Poplar leaf rust fungus</name>
    <dbReference type="NCBI Taxonomy" id="747676"/>
    <lineage>
        <taxon>Eukaryota</taxon>
        <taxon>Fungi</taxon>
        <taxon>Dikarya</taxon>
        <taxon>Basidiomycota</taxon>
        <taxon>Pucciniomycotina</taxon>
        <taxon>Pucciniomycetes</taxon>
        <taxon>Pucciniales</taxon>
        <taxon>Melampsoraceae</taxon>
        <taxon>Melampsora</taxon>
    </lineage>
</organism>